<feature type="non-terminal residue" evidence="3">
    <location>
        <position position="269"/>
    </location>
</feature>
<organism evidence="3 4">
    <name type="scientific">Psophia crepitans</name>
    <name type="common">common trumpeter</name>
    <dbReference type="NCBI Taxonomy" id="54359"/>
    <lineage>
        <taxon>Eukaryota</taxon>
        <taxon>Metazoa</taxon>
        <taxon>Chordata</taxon>
        <taxon>Craniata</taxon>
        <taxon>Vertebrata</taxon>
        <taxon>Euteleostomi</taxon>
        <taxon>Archelosauria</taxon>
        <taxon>Archosauria</taxon>
        <taxon>Dinosauria</taxon>
        <taxon>Saurischia</taxon>
        <taxon>Theropoda</taxon>
        <taxon>Coelurosauria</taxon>
        <taxon>Aves</taxon>
        <taxon>Neognathae</taxon>
        <taxon>Neoaves</taxon>
        <taxon>Gruiformes</taxon>
        <taxon>Psophiidae</taxon>
        <taxon>Psophia</taxon>
    </lineage>
</organism>
<proteinExistence type="predicted"/>
<evidence type="ECO:0000313" key="3">
    <source>
        <dbReference type="EMBL" id="NXI95293.1"/>
    </source>
</evidence>
<accession>A0A7K9XEM7</accession>
<dbReference type="Pfam" id="PF00620">
    <property type="entry name" value="RhoGAP"/>
    <property type="match status" value="1"/>
</dbReference>
<dbReference type="InterPro" id="IPR008936">
    <property type="entry name" value="Rho_GTPase_activation_prot"/>
</dbReference>
<dbReference type="Proteomes" id="UP000587472">
    <property type="component" value="Unassembled WGS sequence"/>
</dbReference>
<dbReference type="Gene3D" id="1.10.555.10">
    <property type="entry name" value="Rho GTPase activation protein"/>
    <property type="match status" value="1"/>
</dbReference>
<dbReference type="PANTHER" id="PTHR12635">
    <property type="entry name" value="RHO-GTPASE-ACTIVATING PROTEIN 6 FAMILY MEMBER"/>
    <property type="match status" value="1"/>
</dbReference>
<evidence type="ECO:0000313" key="4">
    <source>
        <dbReference type="Proteomes" id="UP000587472"/>
    </source>
</evidence>
<dbReference type="GO" id="GO:0005096">
    <property type="term" value="F:GTPase activator activity"/>
    <property type="evidence" value="ECO:0007669"/>
    <property type="project" value="UniProtKB-KW"/>
</dbReference>
<sequence length="269" mass="30424">GAMSVDSITDLSDNTSKLLEALQLSHPHELDPRRSLGRKKMLSLNPITWQVPRIVDRCCKHIETHGLQTVGIFRVGSSKKRVQQVREEFDRGLDVFLDEHQSVHDVAALLKEFLRDMPDSLIPRELYAAFLSTAAMEGPGQLAALQLLLFLLPPCHSDTLHRLLRFLSEVARHAESSRGPDGREIPGNKMTVSNLATIFGPNILQKEKPGEKDAGAMNFEDSAAIILVLQRLIEHHQTLFMVSPEMQRDVLRRLFQTDPDVIDYLLRRK</sequence>
<dbReference type="AlphaFoldDB" id="A0A7K9XEM7"/>
<dbReference type="SMART" id="SM00324">
    <property type="entry name" value="RhoGAP"/>
    <property type="match status" value="1"/>
</dbReference>
<protein>
    <submittedName>
        <fullName evidence="3">RHG06 protein</fullName>
    </submittedName>
</protein>
<reference evidence="3 4" key="1">
    <citation type="submission" date="2019-09" db="EMBL/GenBank/DDBJ databases">
        <title>Bird 10,000 Genomes (B10K) Project - Family phase.</title>
        <authorList>
            <person name="Zhang G."/>
        </authorList>
    </citation>
    <scope>NUCLEOTIDE SEQUENCE [LARGE SCALE GENOMIC DNA]</scope>
    <source>
        <strain evidence="3">B10K-DU-001-60</strain>
        <tissue evidence="3">Muscle</tissue>
    </source>
</reference>
<dbReference type="EMBL" id="VWZZ01003797">
    <property type="protein sequence ID" value="NXI95293.1"/>
    <property type="molecule type" value="Genomic_DNA"/>
</dbReference>
<dbReference type="InterPro" id="IPR000198">
    <property type="entry name" value="RhoGAP_dom"/>
</dbReference>
<evidence type="ECO:0000256" key="1">
    <source>
        <dbReference type="ARBA" id="ARBA00022468"/>
    </source>
</evidence>
<feature type="domain" description="Rho-GAP" evidence="2">
    <location>
        <begin position="42"/>
        <end position="240"/>
    </location>
</feature>
<dbReference type="FunFam" id="1.10.555.10:FF:000017">
    <property type="entry name" value="Rho GTPase activating protein 6"/>
    <property type="match status" value="1"/>
</dbReference>
<gene>
    <name evidence="3" type="primary">Arhgap6_0</name>
    <name evidence="3" type="ORF">PSOCRE_R13522</name>
</gene>
<dbReference type="PROSITE" id="PS50238">
    <property type="entry name" value="RHOGAP"/>
    <property type="match status" value="1"/>
</dbReference>
<keyword evidence="4" id="KW-1185">Reference proteome</keyword>
<keyword evidence="1" id="KW-0343">GTPase activation</keyword>
<comment type="caution">
    <text evidence="3">The sequence shown here is derived from an EMBL/GenBank/DDBJ whole genome shotgun (WGS) entry which is preliminary data.</text>
</comment>
<name>A0A7K9XEM7_9GRUI</name>
<dbReference type="GO" id="GO:0005856">
    <property type="term" value="C:cytoskeleton"/>
    <property type="evidence" value="ECO:0007669"/>
    <property type="project" value="UniProtKB-ARBA"/>
</dbReference>
<dbReference type="GO" id="GO:1902533">
    <property type="term" value="P:positive regulation of intracellular signal transduction"/>
    <property type="evidence" value="ECO:0007669"/>
    <property type="project" value="UniProtKB-ARBA"/>
</dbReference>
<dbReference type="InterPro" id="IPR037863">
    <property type="entry name" value="RHOGAP6/36"/>
</dbReference>
<feature type="non-terminal residue" evidence="3">
    <location>
        <position position="1"/>
    </location>
</feature>
<dbReference type="SUPFAM" id="SSF48350">
    <property type="entry name" value="GTPase activation domain, GAP"/>
    <property type="match status" value="1"/>
</dbReference>
<dbReference type="PANTHER" id="PTHR12635:SF7">
    <property type="entry name" value="RHO GTPASE ACTIVATING PROTEIN 6-RELATED"/>
    <property type="match status" value="1"/>
</dbReference>
<dbReference type="GO" id="GO:0007165">
    <property type="term" value="P:signal transduction"/>
    <property type="evidence" value="ECO:0007669"/>
    <property type="project" value="InterPro"/>
</dbReference>
<evidence type="ECO:0000259" key="2">
    <source>
        <dbReference type="PROSITE" id="PS50238"/>
    </source>
</evidence>